<feature type="compositionally biased region" description="Gly residues" evidence="1">
    <location>
        <begin position="15"/>
        <end position="28"/>
    </location>
</feature>
<feature type="region of interest" description="Disordered" evidence="1">
    <location>
        <begin position="1"/>
        <end position="29"/>
    </location>
</feature>
<evidence type="ECO:0000313" key="3">
    <source>
        <dbReference type="Proteomes" id="UP001500630"/>
    </source>
</evidence>
<feature type="compositionally biased region" description="Polar residues" evidence="1">
    <location>
        <begin position="106"/>
        <end position="121"/>
    </location>
</feature>
<reference evidence="3" key="1">
    <citation type="journal article" date="2019" name="Int. J. Syst. Evol. Microbiol.">
        <title>The Global Catalogue of Microorganisms (GCM) 10K type strain sequencing project: providing services to taxonomists for standard genome sequencing and annotation.</title>
        <authorList>
            <consortium name="The Broad Institute Genomics Platform"/>
            <consortium name="The Broad Institute Genome Sequencing Center for Infectious Disease"/>
            <person name="Wu L."/>
            <person name="Ma J."/>
        </authorList>
    </citation>
    <scope>NUCLEOTIDE SEQUENCE [LARGE SCALE GENOMIC DNA]</scope>
    <source>
        <strain evidence="3">JCM 17326</strain>
    </source>
</reference>
<gene>
    <name evidence="2" type="ORF">GCM10022419_133650</name>
</gene>
<protein>
    <submittedName>
        <fullName evidence="2">Uncharacterized protein</fullName>
    </submittedName>
</protein>
<evidence type="ECO:0000313" key="2">
    <source>
        <dbReference type="EMBL" id="GAA3625351.1"/>
    </source>
</evidence>
<dbReference type="EMBL" id="BAABDQ010000078">
    <property type="protein sequence ID" value="GAA3625351.1"/>
    <property type="molecule type" value="Genomic_DNA"/>
</dbReference>
<sequence>MTFARNPGLAFDDTGGVGQGESGHGGGVVTLETLDEGMQMGQVIAADAGGTDQQRHGKSPPPHGTWRTQLGGRATDAERRAPGQQGVGACRRPCWTAGSSPEGAGWTSSQSRGLNGATSPGSVRRSCRYGR</sequence>
<comment type="caution">
    <text evidence="2">The sequence shown here is derived from an EMBL/GenBank/DDBJ whole genome shotgun (WGS) entry which is preliminary data.</text>
</comment>
<name>A0ABP7A5G2_9ACTN</name>
<keyword evidence="3" id="KW-1185">Reference proteome</keyword>
<proteinExistence type="predicted"/>
<organism evidence="2 3">
    <name type="scientific">Nonomuraea rosea</name>
    <dbReference type="NCBI Taxonomy" id="638574"/>
    <lineage>
        <taxon>Bacteria</taxon>
        <taxon>Bacillati</taxon>
        <taxon>Actinomycetota</taxon>
        <taxon>Actinomycetes</taxon>
        <taxon>Streptosporangiales</taxon>
        <taxon>Streptosporangiaceae</taxon>
        <taxon>Nonomuraea</taxon>
    </lineage>
</organism>
<feature type="region of interest" description="Disordered" evidence="1">
    <location>
        <begin position="43"/>
        <end position="131"/>
    </location>
</feature>
<dbReference type="Proteomes" id="UP001500630">
    <property type="component" value="Unassembled WGS sequence"/>
</dbReference>
<accession>A0ABP7A5G2</accession>
<evidence type="ECO:0000256" key="1">
    <source>
        <dbReference type="SAM" id="MobiDB-lite"/>
    </source>
</evidence>